<dbReference type="OrthoDB" id="60033at2759"/>
<organism evidence="1 2">
    <name type="scientific">Gigaspora rosea</name>
    <dbReference type="NCBI Taxonomy" id="44941"/>
    <lineage>
        <taxon>Eukaryota</taxon>
        <taxon>Fungi</taxon>
        <taxon>Fungi incertae sedis</taxon>
        <taxon>Mucoromycota</taxon>
        <taxon>Glomeromycotina</taxon>
        <taxon>Glomeromycetes</taxon>
        <taxon>Diversisporales</taxon>
        <taxon>Gigasporaceae</taxon>
        <taxon>Gigaspora</taxon>
    </lineage>
</organism>
<dbReference type="EMBL" id="QKWP01000372">
    <property type="protein sequence ID" value="RIB21224.1"/>
    <property type="molecule type" value="Genomic_DNA"/>
</dbReference>
<gene>
    <name evidence="1" type="ORF">C2G38_2177189</name>
</gene>
<reference evidence="1 2" key="1">
    <citation type="submission" date="2018-06" db="EMBL/GenBank/DDBJ databases">
        <title>Comparative genomics reveals the genomic features of Rhizophagus irregularis, R. cerebriforme, R. diaphanum and Gigaspora rosea, and their symbiotic lifestyle signature.</title>
        <authorList>
            <person name="Morin E."/>
            <person name="San Clemente H."/>
            <person name="Chen E.C.H."/>
            <person name="De La Providencia I."/>
            <person name="Hainaut M."/>
            <person name="Kuo A."/>
            <person name="Kohler A."/>
            <person name="Murat C."/>
            <person name="Tang N."/>
            <person name="Roy S."/>
            <person name="Loubradou J."/>
            <person name="Henrissat B."/>
            <person name="Grigoriev I.V."/>
            <person name="Corradi N."/>
            <person name="Roux C."/>
            <person name="Martin F.M."/>
        </authorList>
    </citation>
    <scope>NUCLEOTIDE SEQUENCE [LARGE SCALE GENOMIC DNA]</scope>
    <source>
        <strain evidence="1 2">DAOM 194757</strain>
    </source>
</reference>
<evidence type="ECO:0000313" key="2">
    <source>
        <dbReference type="Proteomes" id="UP000266673"/>
    </source>
</evidence>
<proteinExistence type="predicted"/>
<name>A0A397VFJ4_9GLOM</name>
<dbReference type="Proteomes" id="UP000266673">
    <property type="component" value="Unassembled WGS sequence"/>
</dbReference>
<sequence length="108" mass="12118">MAQDLVSQYCKNLIEINAESQLRKGKKVWFTRNIEQLSSKTTISKFKIPLLKVVEAALELRGLELNANNLVIVIIAFPNNEGNESAKRLIGKVGDQLSLFILQLHGKN</sequence>
<dbReference type="AlphaFoldDB" id="A0A397VFJ4"/>
<evidence type="ECO:0000313" key="1">
    <source>
        <dbReference type="EMBL" id="RIB21224.1"/>
    </source>
</evidence>
<comment type="caution">
    <text evidence="1">The sequence shown here is derived from an EMBL/GenBank/DDBJ whole genome shotgun (WGS) entry which is preliminary data.</text>
</comment>
<protein>
    <submittedName>
        <fullName evidence="1">Uncharacterized protein</fullName>
    </submittedName>
</protein>
<accession>A0A397VFJ4</accession>
<keyword evidence="2" id="KW-1185">Reference proteome</keyword>